<dbReference type="InterPro" id="IPR026891">
    <property type="entry name" value="Fn3-like"/>
</dbReference>
<keyword evidence="3" id="KW-0732">Signal</keyword>
<gene>
    <name evidence="5" type="ORF">FBZ89_101286</name>
</gene>
<evidence type="ECO:0000313" key="5">
    <source>
        <dbReference type="EMBL" id="TWB24660.1"/>
    </source>
</evidence>
<protein>
    <submittedName>
        <fullName evidence="5">Beta-glucosidase</fullName>
    </submittedName>
</protein>
<dbReference type="InterPro" id="IPR036881">
    <property type="entry name" value="Glyco_hydro_3_C_sf"/>
</dbReference>
<evidence type="ECO:0000256" key="1">
    <source>
        <dbReference type="ARBA" id="ARBA00005336"/>
    </source>
</evidence>
<dbReference type="InterPro" id="IPR013783">
    <property type="entry name" value="Ig-like_fold"/>
</dbReference>
<evidence type="ECO:0000259" key="4">
    <source>
        <dbReference type="SMART" id="SM01217"/>
    </source>
</evidence>
<evidence type="ECO:0000313" key="6">
    <source>
        <dbReference type="Proteomes" id="UP000319859"/>
    </source>
</evidence>
<evidence type="ECO:0000256" key="2">
    <source>
        <dbReference type="ARBA" id="ARBA00022801"/>
    </source>
</evidence>
<proteinExistence type="inferred from homology"/>
<reference evidence="5 6" key="1">
    <citation type="submission" date="2019-06" db="EMBL/GenBank/DDBJ databases">
        <title>Genomic Encyclopedia of Type Strains, Phase IV (KMG-V): Genome sequencing to study the core and pangenomes of soil and plant-associated prokaryotes.</title>
        <authorList>
            <person name="Whitman W."/>
        </authorList>
    </citation>
    <scope>NUCLEOTIDE SEQUENCE [LARGE SCALE GENOMIC DNA]</scope>
    <source>
        <strain evidence="5 6">BR 11880</strain>
    </source>
</reference>
<dbReference type="Pfam" id="PF01915">
    <property type="entry name" value="Glyco_hydro_3_C"/>
    <property type="match status" value="1"/>
</dbReference>
<dbReference type="Gene3D" id="2.60.40.10">
    <property type="entry name" value="Immunoglobulins"/>
    <property type="match status" value="1"/>
</dbReference>
<dbReference type="GO" id="GO:0005975">
    <property type="term" value="P:carbohydrate metabolic process"/>
    <property type="evidence" value="ECO:0007669"/>
    <property type="project" value="InterPro"/>
</dbReference>
<dbReference type="SUPFAM" id="SSF51445">
    <property type="entry name" value="(Trans)glycosidases"/>
    <property type="match status" value="1"/>
</dbReference>
<dbReference type="RefSeq" id="WP_246171974.1">
    <property type="nucleotide sequence ID" value="NZ_VITN01000001.1"/>
</dbReference>
<feature type="signal peptide" evidence="3">
    <location>
        <begin position="1"/>
        <end position="42"/>
    </location>
</feature>
<sequence length="780" mass="82098">MPHAPFGSCLPSTPRTFTRRLAAGAALSALMIGGALTSPAHAQIALEAEMSARATAAAVPPTPSVPGPWMNTKLSPDERARLLESQLTLDERIGMLHGIMALPYKIEGLPDGVVWSAGYIPGVPRLGIPALRETDASLGVATPHRLRPDGATGLPAGLAIAATWSPELAYQGGAMVGDEATRKGFNVLLGGGVNLTREARNGRNFEYLGEDPLLAGTLAGQAIRGTQDQHIVATVKHFAINSQESSRRAVSAVIDEAPLRESDLLAFQFAIEAGKPGSVMCSYNRVNGPWACDSDFLLNKVLKGDWAYPGWVMSDWGATPALSAVMNGLDQQSGEQIDKEVFFDKPLKAAVEGGQIPAARVSDMVRRILRSLFATGVFDVKAPTGPIDFQAHAAITRTVAEQGIVLLKNRGDVLPLAKGKRIAVIGGLADVGVLSGGGSSQVLAADGPNHDYKNGAFVHIGGTGELVHISDAVYQPDAPLKAIEDKAGKDAVFFADGRYVSESVAAAKDADIAIVFATQWNIEGQDVPDLSLPQGQDAVIAAVAAANPNTIVVLETGGPVAMPWLDKVAGVVEAWYPGTRGGQAIANVLFGDVNPSGHLPITFPKDESQLPSPVLAGFYERDRTKLIDAHYPEKSDVGYRWYAAKGLTPLFPFGYGLSYTTFAQGGLKAAAGTKTGEAMKISFTVTNTGKRAGQDVGQVYLLSGPQGNRTRLLGFGRVDLKPGEKKTVSISVDPRLLADFDTQAHEWKVAAGSYTVALGSDALSLGEKQAVTLKAQALKP</sequence>
<dbReference type="Gene3D" id="3.20.20.300">
    <property type="entry name" value="Glycoside hydrolase, family 3, N-terminal domain"/>
    <property type="match status" value="2"/>
</dbReference>
<dbReference type="InterPro" id="IPR036962">
    <property type="entry name" value="Glyco_hydro_3_N_sf"/>
</dbReference>
<dbReference type="InterPro" id="IPR017853">
    <property type="entry name" value="GH"/>
</dbReference>
<dbReference type="SMART" id="SM01217">
    <property type="entry name" value="Fn3_like"/>
    <property type="match status" value="1"/>
</dbReference>
<dbReference type="PANTHER" id="PTHR42715">
    <property type="entry name" value="BETA-GLUCOSIDASE"/>
    <property type="match status" value="1"/>
</dbReference>
<dbReference type="AlphaFoldDB" id="A0A560FT17"/>
<dbReference type="InterPro" id="IPR002772">
    <property type="entry name" value="Glyco_hydro_3_C"/>
</dbReference>
<accession>A0A560FT17</accession>
<dbReference type="InterPro" id="IPR001764">
    <property type="entry name" value="Glyco_hydro_3_N"/>
</dbReference>
<evidence type="ECO:0000256" key="3">
    <source>
        <dbReference type="SAM" id="SignalP"/>
    </source>
</evidence>
<dbReference type="SUPFAM" id="SSF52279">
    <property type="entry name" value="Beta-D-glucan exohydrolase, C-terminal domain"/>
    <property type="match status" value="1"/>
</dbReference>
<feature type="domain" description="Fibronectin type III-like" evidence="4">
    <location>
        <begin position="695"/>
        <end position="762"/>
    </location>
</feature>
<dbReference type="EMBL" id="VITN01000001">
    <property type="protein sequence ID" value="TWB24660.1"/>
    <property type="molecule type" value="Genomic_DNA"/>
</dbReference>
<dbReference type="Gene3D" id="3.40.50.1700">
    <property type="entry name" value="Glycoside hydrolase family 3 C-terminal domain"/>
    <property type="match status" value="2"/>
</dbReference>
<keyword evidence="2" id="KW-0378">Hydrolase</keyword>
<name>A0A560FT17_9PROT</name>
<dbReference type="PRINTS" id="PR00133">
    <property type="entry name" value="GLHYDRLASE3"/>
</dbReference>
<dbReference type="InterPro" id="IPR050288">
    <property type="entry name" value="Cellulose_deg_GH3"/>
</dbReference>
<dbReference type="GO" id="GO:0004553">
    <property type="term" value="F:hydrolase activity, hydrolyzing O-glycosyl compounds"/>
    <property type="evidence" value="ECO:0007669"/>
    <property type="project" value="InterPro"/>
</dbReference>
<organism evidence="5 6">
    <name type="scientific">Nitrospirillum amazonense</name>
    <dbReference type="NCBI Taxonomy" id="28077"/>
    <lineage>
        <taxon>Bacteria</taxon>
        <taxon>Pseudomonadati</taxon>
        <taxon>Pseudomonadota</taxon>
        <taxon>Alphaproteobacteria</taxon>
        <taxon>Rhodospirillales</taxon>
        <taxon>Azospirillaceae</taxon>
        <taxon>Nitrospirillum</taxon>
    </lineage>
</organism>
<dbReference type="PANTHER" id="PTHR42715:SF10">
    <property type="entry name" value="BETA-GLUCOSIDASE"/>
    <property type="match status" value="1"/>
</dbReference>
<dbReference type="Pfam" id="PF14310">
    <property type="entry name" value="Fn3-like"/>
    <property type="match status" value="1"/>
</dbReference>
<dbReference type="Pfam" id="PF00933">
    <property type="entry name" value="Glyco_hydro_3"/>
    <property type="match status" value="1"/>
</dbReference>
<comment type="similarity">
    <text evidence="1">Belongs to the glycosyl hydrolase 3 family.</text>
</comment>
<dbReference type="Proteomes" id="UP000319859">
    <property type="component" value="Unassembled WGS sequence"/>
</dbReference>
<feature type="chain" id="PRO_5021954684" evidence="3">
    <location>
        <begin position="43"/>
        <end position="780"/>
    </location>
</feature>
<comment type="caution">
    <text evidence="5">The sequence shown here is derived from an EMBL/GenBank/DDBJ whole genome shotgun (WGS) entry which is preliminary data.</text>
</comment>